<protein>
    <submittedName>
        <fullName evidence="8">Cytochrome c biogenesis CcdA family protein</fullName>
    </submittedName>
</protein>
<organism evidence="8">
    <name type="scientific">Alkalihalophilus sp. As8PL</name>
    <dbReference type="NCBI Taxonomy" id="3237103"/>
    <lineage>
        <taxon>Bacteria</taxon>
        <taxon>Bacillati</taxon>
        <taxon>Bacillota</taxon>
        <taxon>Bacilli</taxon>
        <taxon>Bacillales</taxon>
        <taxon>Bacillaceae</taxon>
        <taxon>Alkalihalophilus</taxon>
    </lineage>
</organism>
<comment type="subcellular location">
    <subcellularLocation>
        <location evidence="1">Membrane</location>
        <topology evidence="1">Multi-pass membrane protein</topology>
    </subcellularLocation>
</comment>
<dbReference type="InterPro" id="IPR051790">
    <property type="entry name" value="Cytochrome_c-biogenesis_DsbD"/>
</dbReference>
<dbReference type="GO" id="GO:0017004">
    <property type="term" value="P:cytochrome complex assembly"/>
    <property type="evidence" value="ECO:0007669"/>
    <property type="project" value="InterPro"/>
</dbReference>
<feature type="transmembrane region" description="Helical" evidence="6">
    <location>
        <begin position="197"/>
        <end position="215"/>
    </location>
</feature>
<evidence type="ECO:0000256" key="5">
    <source>
        <dbReference type="ARBA" id="ARBA00023136"/>
    </source>
</evidence>
<reference evidence="8" key="1">
    <citation type="submission" date="2024-07" db="EMBL/GenBank/DDBJ databases">
        <title>Identification and characteristics of an arsenic-resistant bacterial isolate, which belongs to a novel species.</title>
        <authorList>
            <person name="Juszczyk A."/>
            <person name="Kowalczyk A."/>
            <person name="Was K."/>
            <person name="Kosowicz W."/>
            <person name="Budzyn A."/>
            <person name="Latowski D."/>
        </authorList>
    </citation>
    <scope>NUCLEOTIDE SEQUENCE</scope>
    <source>
        <strain evidence="8">As8PL</strain>
        <plasmid evidence="8">unnamed</plasmid>
    </source>
</reference>
<keyword evidence="5 6" id="KW-0472">Membrane</keyword>
<feature type="transmembrane region" description="Helical" evidence="6">
    <location>
        <begin position="128"/>
        <end position="155"/>
    </location>
</feature>
<keyword evidence="8" id="KW-0614">Plasmid</keyword>
<feature type="transmembrane region" description="Helical" evidence="6">
    <location>
        <begin position="167"/>
        <end position="185"/>
    </location>
</feature>
<evidence type="ECO:0000256" key="6">
    <source>
        <dbReference type="SAM" id="Phobius"/>
    </source>
</evidence>
<evidence type="ECO:0000313" key="8">
    <source>
        <dbReference type="EMBL" id="XDI35235.1"/>
    </source>
</evidence>
<feature type="transmembrane region" description="Helical" evidence="6">
    <location>
        <begin position="87"/>
        <end position="107"/>
    </location>
</feature>
<sequence>MDEINIFLAFGAGVLSFISPCNLPLYPVFISYITGVSIEDLKGKGRNISPIAMLHTFIFILGFSTIFIVLGMSTSLIGEFFIMYNQLIRQIGAIVIVIFGLFTLGLFKPSFLMKNHQLQLSKKPTGFIGTYFIGIAFAAGWTPCIGPILTAVITLSLTNPGSGMTYMSAYSIGFALPFFFMTFFIGKMNWIKKYMNLFMKIGGVLMILFGIMLYFDWMTKLTFYLINNLFGGFMGF</sequence>
<dbReference type="AlphaFoldDB" id="A0AB39BNY5"/>
<gene>
    <name evidence="8" type="ORF">AB3N04_00530</name>
</gene>
<evidence type="ECO:0000256" key="3">
    <source>
        <dbReference type="ARBA" id="ARBA00022692"/>
    </source>
</evidence>
<proteinExistence type="inferred from homology"/>
<accession>A0AB39BNY5</accession>
<dbReference type="EMBL" id="CP162550">
    <property type="protein sequence ID" value="XDI35235.1"/>
    <property type="molecule type" value="Genomic_DNA"/>
</dbReference>
<keyword evidence="3 6" id="KW-0812">Transmembrane</keyword>
<name>A0AB39BNY5_9BACI</name>
<comment type="similarity">
    <text evidence="2">Belongs to the DsbD family.</text>
</comment>
<feature type="transmembrane region" description="Helical" evidence="6">
    <location>
        <begin position="6"/>
        <end position="30"/>
    </location>
</feature>
<dbReference type="PANTHER" id="PTHR31272:SF4">
    <property type="entry name" value="CYTOCHROME C-TYPE BIOGENESIS PROTEIN HI_1454-RELATED"/>
    <property type="match status" value="1"/>
</dbReference>
<dbReference type="InterPro" id="IPR003834">
    <property type="entry name" value="Cyt_c_assmbl_TM_dom"/>
</dbReference>
<geneLocation type="plasmid" evidence="8">
    <name>unnamed</name>
</geneLocation>
<feature type="domain" description="Cytochrome C biogenesis protein transmembrane" evidence="7">
    <location>
        <begin position="6"/>
        <end position="213"/>
    </location>
</feature>
<evidence type="ECO:0000256" key="1">
    <source>
        <dbReference type="ARBA" id="ARBA00004141"/>
    </source>
</evidence>
<dbReference type="RefSeq" id="WP_326241235.1">
    <property type="nucleotide sequence ID" value="NZ_CP162550.1"/>
</dbReference>
<evidence type="ECO:0000256" key="2">
    <source>
        <dbReference type="ARBA" id="ARBA00006143"/>
    </source>
</evidence>
<dbReference type="GO" id="GO:0016020">
    <property type="term" value="C:membrane"/>
    <property type="evidence" value="ECO:0007669"/>
    <property type="project" value="UniProtKB-SubCell"/>
</dbReference>
<dbReference type="Pfam" id="PF02683">
    <property type="entry name" value="DsbD_TM"/>
    <property type="match status" value="1"/>
</dbReference>
<feature type="transmembrane region" description="Helical" evidence="6">
    <location>
        <begin position="51"/>
        <end position="75"/>
    </location>
</feature>
<keyword evidence="4 6" id="KW-1133">Transmembrane helix</keyword>
<evidence type="ECO:0000256" key="4">
    <source>
        <dbReference type="ARBA" id="ARBA00022989"/>
    </source>
</evidence>
<evidence type="ECO:0000259" key="7">
    <source>
        <dbReference type="Pfam" id="PF02683"/>
    </source>
</evidence>
<dbReference type="PANTHER" id="PTHR31272">
    <property type="entry name" value="CYTOCHROME C-TYPE BIOGENESIS PROTEIN HI_1454-RELATED"/>
    <property type="match status" value="1"/>
</dbReference>